<accession>A0AA88X9S8</accession>
<evidence type="ECO:0000313" key="1">
    <source>
        <dbReference type="EMBL" id="KAK3038170.1"/>
    </source>
</evidence>
<dbReference type="AlphaFoldDB" id="A0AA88X9S8"/>
<dbReference type="PANTHER" id="PTHR35324:SF4">
    <property type="entry name" value="EXPRESSED PROTEIN"/>
    <property type="match status" value="1"/>
</dbReference>
<gene>
    <name evidence="1" type="ORF">RJ639_029624</name>
</gene>
<comment type="caution">
    <text evidence="1">The sequence shown here is derived from an EMBL/GenBank/DDBJ whole genome shotgun (WGS) entry which is preliminary data.</text>
</comment>
<proteinExistence type="predicted"/>
<protein>
    <submittedName>
        <fullName evidence="1">Uncharacterized protein</fullName>
    </submittedName>
</protein>
<name>A0AA88X9S8_9ASTE</name>
<organism evidence="1 2">
    <name type="scientific">Escallonia herrerae</name>
    <dbReference type="NCBI Taxonomy" id="1293975"/>
    <lineage>
        <taxon>Eukaryota</taxon>
        <taxon>Viridiplantae</taxon>
        <taxon>Streptophyta</taxon>
        <taxon>Embryophyta</taxon>
        <taxon>Tracheophyta</taxon>
        <taxon>Spermatophyta</taxon>
        <taxon>Magnoliopsida</taxon>
        <taxon>eudicotyledons</taxon>
        <taxon>Gunneridae</taxon>
        <taxon>Pentapetalae</taxon>
        <taxon>asterids</taxon>
        <taxon>campanulids</taxon>
        <taxon>Escalloniales</taxon>
        <taxon>Escalloniaceae</taxon>
        <taxon>Escallonia</taxon>
    </lineage>
</organism>
<evidence type="ECO:0000313" key="2">
    <source>
        <dbReference type="Proteomes" id="UP001188597"/>
    </source>
</evidence>
<keyword evidence="2" id="KW-1185">Reference proteome</keyword>
<dbReference type="Proteomes" id="UP001188597">
    <property type="component" value="Unassembled WGS sequence"/>
</dbReference>
<dbReference type="PANTHER" id="PTHR35324">
    <property type="entry name" value="BNAA08G03750D PROTEIN"/>
    <property type="match status" value="1"/>
</dbReference>
<sequence>MSCKTQAITLSDDHRHEVTVNPESLQVTSHVYLKPVHSTEPLEKEVVLRRIRQRTDAKNNKVPVCKAKWVDDAFAAP</sequence>
<dbReference type="EMBL" id="JAVXUP010000104">
    <property type="protein sequence ID" value="KAK3038170.1"/>
    <property type="molecule type" value="Genomic_DNA"/>
</dbReference>
<reference evidence="1" key="1">
    <citation type="submission" date="2022-12" db="EMBL/GenBank/DDBJ databases">
        <title>Draft genome assemblies for two species of Escallonia (Escalloniales).</title>
        <authorList>
            <person name="Chanderbali A."/>
            <person name="Dervinis C."/>
            <person name="Anghel I."/>
            <person name="Soltis D."/>
            <person name="Soltis P."/>
            <person name="Zapata F."/>
        </authorList>
    </citation>
    <scope>NUCLEOTIDE SEQUENCE</scope>
    <source>
        <strain evidence="1">UCBG64.0493</strain>
        <tissue evidence="1">Leaf</tissue>
    </source>
</reference>